<feature type="signal peptide" evidence="1">
    <location>
        <begin position="1"/>
        <end position="26"/>
    </location>
</feature>
<dbReference type="RefSeq" id="WP_182548131.1">
    <property type="nucleotide sequence ID" value="NZ_JACGXN010000001.1"/>
</dbReference>
<protein>
    <recommendedName>
        <fullName evidence="4">EF-hand domain-containing protein</fullName>
    </recommendedName>
</protein>
<evidence type="ECO:0000256" key="1">
    <source>
        <dbReference type="SAM" id="SignalP"/>
    </source>
</evidence>
<evidence type="ECO:0008006" key="4">
    <source>
        <dbReference type="Google" id="ProtNLM"/>
    </source>
</evidence>
<comment type="caution">
    <text evidence="2">The sequence shown here is derived from an EMBL/GenBank/DDBJ whole genome shotgun (WGS) entry which is preliminary data.</text>
</comment>
<organism evidence="2 3">
    <name type="scientific">Phyllobacterium myrsinacearum</name>
    <dbReference type="NCBI Taxonomy" id="28101"/>
    <lineage>
        <taxon>Bacteria</taxon>
        <taxon>Pseudomonadati</taxon>
        <taxon>Pseudomonadota</taxon>
        <taxon>Alphaproteobacteria</taxon>
        <taxon>Hyphomicrobiales</taxon>
        <taxon>Phyllobacteriaceae</taxon>
        <taxon>Phyllobacterium</taxon>
    </lineage>
</organism>
<reference evidence="2 3" key="1">
    <citation type="submission" date="2020-07" db="EMBL/GenBank/DDBJ databases">
        <title>Genomic Encyclopedia of Type Strains, Phase IV (KMG-V): Genome sequencing to study the core and pangenomes of soil and plant-associated prokaryotes.</title>
        <authorList>
            <person name="Whitman W."/>
        </authorList>
    </citation>
    <scope>NUCLEOTIDE SEQUENCE [LARGE SCALE GENOMIC DNA]</scope>
    <source>
        <strain evidence="2 3">AN3</strain>
    </source>
</reference>
<gene>
    <name evidence="2" type="ORF">FHW16_001146</name>
</gene>
<keyword evidence="3" id="KW-1185">Reference proteome</keyword>
<dbReference type="Proteomes" id="UP000549052">
    <property type="component" value="Unassembled WGS sequence"/>
</dbReference>
<evidence type="ECO:0000313" key="3">
    <source>
        <dbReference type="Proteomes" id="UP000549052"/>
    </source>
</evidence>
<dbReference type="EMBL" id="JACGXN010000001">
    <property type="protein sequence ID" value="MBA8877464.1"/>
    <property type="molecule type" value="Genomic_DNA"/>
</dbReference>
<sequence>MKHSRPLRIAILASVSIFTGIVRAMANDDIGHPPPDPAGTVYPEMTPEFVQQKVDEQIRAQFEQAAGPSAYVLSAEQAKTAGWGVIADHFPEIDRDRDGYVSLSDIVRFLAARTPQNLMKAAQQRQSQKSGVEIIE</sequence>
<feature type="chain" id="PRO_5032414918" description="EF-hand domain-containing protein" evidence="1">
    <location>
        <begin position="27"/>
        <end position="136"/>
    </location>
</feature>
<evidence type="ECO:0000313" key="2">
    <source>
        <dbReference type="EMBL" id="MBA8877464.1"/>
    </source>
</evidence>
<proteinExistence type="predicted"/>
<accession>A0A839EIU8</accession>
<dbReference type="InterPro" id="IPR018247">
    <property type="entry name" value="EF_Hand_1_Ca_BS"/>
</dbReference>
<dbReference type="AlphaFoldDB" id="A0A839EIU8"/>
<keyword evidence="1" id="KW-0732">Signal</keyword>
<name>A0A839EIU8_9HYPH</name>
<dbReference type="PROSITE" id="PS00018">
    <property type="entry name" value="EF_HAND_1"/>
    <property type="match status" value="1"/>
</dbReference>